<dbReference type="AlphaFoldDB" id="A0A2A9HAZ2"/>
<feature type="transmembrane region" description="Helical" evidence="1">
    <location>
        <begin position="95"/>
        <end position="118"/>
    </location>
</feature>
<proteinExistence type="predicted"/>
<reference evidence="2 3" key="1">
    <citation type="submission" date="2017-09" db="EMBL/GenBank/DDBJ databases">
        <title>Sequencing the genomes of two abundant thermophiles in Great Basin hot springs: Thermocrinis jamiesonii and novel Chloroflexi Thermoflexus hugenholtzii.</title>
        <authorList>
            <person name="Hedlund B."/>
        </authorList>
    </citation>
    <scope>NUCLEOTIDE SEQUENCE [LARGE SCALE GENOMIC DNA]</scope>
    <source>
        <strain evidence="2 3">G233</strain>
    </source>
</reference>
<comment type="caution">
    <text evidence="2">The sequence shown here is derived from an EMBL/GenBank/DDBJ whole genome shotgun (WGS) entry which is preliminary data.</text>
</comment>
<feature type="transmembrane region" description="Helical" evidence="1">
    <location>
        <begin position="55"/>
        <end position="75"/>
    </location>
</feature>
<evidence type="ECO:0000313" key="3">
    <source>
        <dbReference type="Proteomes" id="UP000223071"/>
    </source>
</evidence>
<feature type="transmembrane region" description="Helical" evidence="1">
    <location>
        <begin position="12"/>
        <end position="34"/>
    </location>
</feature>
<dbReference type="Proteomes" id="UP000223071">
    <property type="component" value="Unassembled WGS sequence"/>
</dbReference>
<organism evidence="2 3">
    <name type="scientific">Tepidiforma thermophila (strain KCTC 52669 / CGMCC 1.13589 / G233)</name>
    <dbReference type="NCBI Taxonomy" id="2761530"/>
    <lineage>
        <taxon>Bacteria</taxon>
        <taxon>Bacillati</taxon>
        <taxon>Chloroflexota</taxon>
        <taxon>Tepidiformia</taxon>
        <taxon>Tepidiformales</taxon>
        <taxon>Tepidiformaceae</taxon>
        <taxon>Tepidiforma</taxon>
    </lineage>
</organism>
<keyword evidence="1" id="KW-1133">Transmembrane helix</keyword>
<feature type="transmembrane region" description="Helical" evidence="1">
    <location>
        <begin position="151"/>
        <end position="176"/>
    </location>
</feature>
<dbReference type="EMBL" id="PDJQ01000001">
    <property type="protein sequence ID" value="PFG73114.1"/>
    <property type="molecule type" value="Genomic_DNA"/>
</dbReference>
<keyword evidence="1" id="KW-0472">Membrane</keyword>
<dbReference type="RefSeq" id="WP_098502590.1">
    <property type="nucleotide sequence ID" value="NZ_PDJQ01000001.1"/>
</dbReference>
<keyword evidence="1" id="KW-0812">Transmembrane</keyword>
<sequence>METFLHMTFVWLHILGIALWVGPQVFLAVVWGPASRQIADLPTRVAAMRTITRRFGYLGGFGLALIIVAGTYLVFTWRDYYAIPSDAEFTSLRFGAWFIIKMNVLIVMLAVVALHTFWAGPRQLRLYEAKARGEAVDEGALRRARMVSMTLSLLGLVLTLALMVMGVMIGTSSWSLQEV</sequence>
<evidence type="ECO:0000256" key="1">
    <source>
        <dbReference type="SAM" id="Phobius"/>
    </source>
</evidence>
<keyword evidence="3" id="KW-1185">Reference proteome</keyword>
<name>A0A2A9HAZ2_TEPT2</name>
<protein>
    <submittedName>
        <fullName evidence="2">Putative membrane protein</fullName>
    </submittedName>
</protein>
<evidence type="ECO:0000313" key="2">
    <source>
        <dbReference type="EMBL" id="PFG73114.1"/>
    </source>
</evidence>
<gene>
    <name evidence="2" type="ORF">A9A59_0308</name>
</gene>
<accession>A0A2A9HAZ2</accession>